<dbReference type="Gene3D" id="3.40.1410.10">
    <property type="entry name" value="Chorismate lyase-like"/>
    <property type="match status" value="1"/>
</dbReference>
<dbReference type="Proteomes" id="UP000535890">
    <property type="component" value="Unassembled WGS sequence"/>
</dbReference>
<evidence type="ECO:0000256" key="3">
    <source>
        <dbReference type="ARBA" id="ARBA00023163"/>
    </source>
</evidence>
<keyword evidence="6" id="KW-1185">Reference proteome</keyword>
<dbReference type="GO" id="GO:0003700">
    <property type="term" value="F:DNA-binding transcription factor activity"/>
    <property type="evidence" value="ECO:0007669"/>
    <property type="project" value="InterPro"/>
</dbReference>
<feature type="domain" description="HTH gntR-type" evidence="4">
    <location>
        <begin position="7"/>
        <end position="75"/>
    </location>
</feature>
<dbReference type="RefSeq" id="WP_179796526.1">
    <property type="nucleotide sequence ID" value="NZ_BAABHP010000001.1"/>
</dbReference>
<dbReference type="InterPro" id="IPR036388">
    <property type="entry name" value="WH-like_DNA-bd_sf"/>
</dbReference>
<dbReference type="InterPro" id="IPR000524">
    <property type="entry name" value="Tscrpt_reg_HTH_GntR"/>
</dbReference>
<evidence type="ECO:0000313" key="6">
    <source>
        <dbReference type="Proteomes" id="UP000535890"/>
    </source>
</evidence>
<evidence type="ECO:0000259" key="4">
    <source>
        <dbReference type="PROSITE" id="PS50949"/>
    </source>
</evidence>
<keyword evidence="3" id="KW-0804">Transcription</keyword>
<dbReference type="AlphaFoldDB" id="A0A7Y9J846"/>
<dbReference type="SMART" id="SM00345">
    <property type="entry name" value="HTH_GNTR"/>
    <property type="match status" value="1"/>
</dbReference>
<dbReference type="PRINTS" id="PR00035">
    <property type="entry name" value="HTHGNTR"/>
</dbReference>
<comment type="caution">
    <text evidence="5">The sequence shown here is derived from an EMBL/GenBank/DDBJ whole genome shotgun (WGS) entry which is preliminary data.</text>
</comment>
<dbReference type="InterPro" id="IPR036390">
    <property type="entry name" value="WH_DNA-bd_sf"/>
</dbReference>
<dbReference type="SUPFAM" id="SSF46785">
    <property type="entry name" value="Winged helix' DNA-binding domain"/>
    <property type="match status" value="1"/>
</dbReference>
<dbReference type="GO" id="GO:0045892">
    <property type="term" value="P:negative regulation of DNA-templated transcription"/>
    <property type="evidence" value="ECO:0007669"/>
    <property type="project" value="TreeGrafter"/>
</dbReference>
<dbReference type="InterPro" id="IPR011663">
    <property type="entry name" value="UTRA"/>
</dbReference>
<dbReference type="CDD" id="cd07377">
    <property type="entry name" value="WHTH_GntR"/>
    <property type="match status" value="1"/>
</dbReference>
<evidence type="ECO:0000256" key="2">
    <source>
        <dbReference type="ARBA" id="ARBA00023125"/>
    </source>
</evidence>
<protein>
    <submittedName>
        <fullName evidence="5">GntR family transcriptional regulator</fullName>
    </submittedName>
</protein>
<evidence type="ECO:0000313" key="5">
    <source>
        <dbReference type="EMBL" id="NYD39172.1"/>
    </source>
</evidence>
<gene>
    <name evidence="5" type="ORF">BJ983_005274</name>
</gene>
<dbReference type="InterPro" id="IPR050679">
    <property type="entry name" value="Bact_HTH_transcr_reg"/>
</dbReference>
<evidence type="ECO:0000256" key="1">
    <source>
        <dbReference type="ARBA" id="ARBA00023015"/>
    </source>
</evidence>
<dbReference type="PANTHER" id="PTHR44846">
    <property type="entry name" value="MANNOSYL-D-GLYCERATE TRANSPORT/METABOLISM SYSTEM REPRESSOR MNGR-RELATED"/>
    <property type="match status" value="1"/>
</dbReference>
<reference evidence="5 6" key="1">
    <citation type="submission" date="2020-07" db="EMBL/GenBank/DDBJ databases">
        <title>Sequencing the genomes of 1000 actinobacteria strains.</title>
        <authorList>
            <person name="Klenk H.-P."/>
        </authorList>
    </citation>
    <scope>NUCLEOTIDE SEQUENCE [LARGE SCALE GENOMIC DNA]</scope>
    <source>
        <strain evidence="5 6">DSM 45772</strain>
    </source>
</reference>
<sequence length="265" mass="29610">MALEAAKSQYRQVADLLRAAIEREEYAPGSLLPSESELAAEYGVSRVTINRAVQLLRGEGMVRVLRGRGTAVRAIPPIRRNSNLRYARSSREEEGSRGAFDFELKRLGLKPATKLAQLGQVPAPETARQVLGLEATDTVLIRKREMYASDEPVLLATSYFPWILAEQAGVTETDTGPGGTYSRLAEIGKGPVRFSEDLRVRTPTAAEERFFALAETQQVYEIVHISYLPDGTAIEYREDVLPTHQWVMHFEWNAENDTKSGETER</sequence>
<dbReference type="GO" id="GO:0003677">
    <property type="term" value="F:DNA binding"/>
    <property type="evidence" value="ECO:0007669"/>
    <property type="project" value="UniProtKB-KW"/>
</dbReference>
<dbReference type="SUPFAM" id="SSF64288">
    <property type="entry name" value="Chorismate lyase-like"/>
    <property type="match status" value="1"/>
</dbReference>
<dbReference type="PROSITE" id="PS50949">
    <property type="entry name" value="HTH_GNTR"/>
    <property type="match status" value="1"/>
</dbReference>
<dbReference type="PANTHER" id="PTHR44846:SF17">
    <property type="entry name" value="GNTR-FAMILY TRANSCRIPTIONAL REGULATOR"/>
    <property type="match status" value="1"/>
</dbReference>
<dbReference type="Gene3D" id="1.10.10.10">
    <property type="entry name" value="Winged helix-like DNA-binding domain superfamily/Winged helix DNA-binding domain"/>
    <property type="match status" value="1"/>
</dbReference>
<name>A0A7Y9J846_9PSEU</name>
<dbReference type="EMBL" id="JACCBN010000001">
    <property type="protein sequence ID" value="NYD39172.1"/>
    <property type="molecule type" value="Genomic_DNA"/>
</dbReference>
<dbReference type="Pfam" id="PF00392">
    <property type="entry name" value="GntR"/>
    <property type="match status" value="1"/>
</dbReference>
<keyword evidence="2" id="KW-0238">DNA-binding</keyword>
<organism evidence="5 6">
    <name type="scientific">Actinomycetospora corticicola</name>
    <dbReference type="NCBI Taxonomy" id="663602"/>
    <lineage>
        <taxon>Bacteria</taxon>
        <taxon>Bacillati</taxon>
        <taxon>Actinomycetota</taxon>
        <taxon>Actinomycetes</taxon>
        <taxon>Pseudonocardiales</taxon>
        <taxon>Pseudonocardiaceae</taxon>
        <taxon>Actinomycetospora</taxon>
    </lineage>
</organism>
<keyword evidence="1" id="KW-0805">Transcription regulation</keyword>
<proteinExistence type="predicted"/>
<dbReference type="SMART" id="SM00866">
    <property type="entry name" value="UTRA"/>
    <property type="match status" value="1"/>
</dbReference>
<dbReference type="InterPro" id="IPR028978">
    <property type="entry name" value="Chorismate_lyase_/UTRA_dom_sf"/>
</dbReference>
<dbReference type="Pfam" id="PF07702">
    <property type="entry name" value="UTRA"/>
    <property type="match status" value="1"/>
</dbReference>
<accession>A0A7Y9J846</accession>